<accession>A0A7I8JFZ9</accession>
<keyword evidence="4" id="KW-1185">Reference proteome</keyword>
<evidence type="ECO:0000313" key="3">
    <source>
        <dbReference type="EMBL" id="CAA7405777.1"/>
    </source>
</evidence>
<dbReference type="PANTHER" id="PTHR33825">
    <property type="entry name" value="CHITINASE-LIKE PROTEIN"/>
    <property type="match status" value="1"/>
</dbReference>
<dbReference type="Proteomes" id="UP000663760">
    <property type="component" value="Chromosome 12"/>
</dbReference>
<sequence length="67" mass="7329">MGRLLRAAEEEVPGTLMSLKLSAMEISELTRKLSSLRQRMPRSRSNGRKDRTSGQRAGTGGADSLII</sequence>
<proteinExistence type="predicted"/>
<dbReference type="OrthoDB" id="682251at2759"/>
<evidence type="ECO:0000313" key="2">
    <source>
        <dbReference type="EMBL" id="CAA2629628.1"/>
    </source>
</evidence>
<organism evidence="2">
    <name type="scientific">Spirodela intermedia</name>
    <name type="common">Intermediate duckweed</name>
    <dbReference type="NCBI Taxonomy" id="51605"/>
    <lineage>
        <taxon>Eukaryota</taxon>
        <taxon>Viridiplantae</taxon>
        <taxon>Streptophyta</taxon>
        <taxon>Embryophyta</taxon>
        <taxon>Tracheophyta</taxon>
        <taxon>Spermatophyta</taxon>
        <taxon>Magnoliopsida</taxon>
        <taxon>Liliopsida</taxon>
        <taxon>Araceae</taxon>
        <taxon>Lemnoideae</taxon>
        <taxon>Spirodela</taxon>
    </lineage>
</organism>
<evidence type="ECO:0000256" key="1">
    <source>
        <dbReference type="SAM" id="MobiDB-lite"/>
    </source>
</evidence>
<gene>
    <name evidence="2" type="ORF">SI7747_12015266</name>
    <name evidence="3" type="ORF">SI8410_12016455</name>
</gene>
<feature type="region of interest" description="Disordered" evidence="1">
    <location>
        <begin position="32"/>
        <end position="67"/>
    </location>
</feature>
<dbReference type="AlphaFoldDB" id="A0A7I8JFZ9"/>
<dbReference type="EMBL" id="LR743599">
    <property type="protein sequence ID" value="CAA2629628.1"/>
    <property type="molecule type" value="Genomic_DNA"/>
</dbReference>
<dbReference type="EMBL" id="LR746275">
    <property type="protein sequence ID" value="CAA7405777.1"/>
    <property type="molecule type" value="Genomic_DNA"/>
</dbReference>
<protein>
    <submittedName>
        <fullName evidence="2">Uncharacterized protein</fullName>
    </submittedName>
</protein>
<reference evidence="2" key="1">
    <citation type="submission" date="2019-12" db="EMBL/GenBank/DDBJ databases">
        <authorList>
            <person name="Scholz U."/>
            <person name="Mascher M."/>
            <person name="Fiebig A."/>
        </authorList>
    </citation>
    <scope>NUCLEOTIDE SEQUENCE</scope>
</reference>
<dbReference type="PANTHER" id="PTHR33825:SF4">
    <property type="entry name" value="OS05G0137600 PROTEIN"/>
    <property type="match status" value="1"/>
</dbReference>
<evidence type="ECO:0000313" key="4">
    <source>
        <dbReference type="Proteomes" id="UP000663760"/>
    </source>
</evidence>
<name>A0A7I8JFZ9_SPIIN</name>